<feature type="compositionally biased region" description="Low complexity" evidence="1">
    <location>
        <begin position="212"/>
        <end position="221"/>
    </location>
</feature>
<dbReference type="Proteomes" id="UP001363151">
    <property type="component" value="Unassembled WGS sequence"/>
</dbReference>
<dbReference type="EMBL" id="JBBJCI010000078">
    <property type="protein sequence ID" value="KAK7249461.1"/>
    <property type="molecule type" value="Genomic_DNA"/>
</dbReference>
<proteinExistence type="predicted"/>
<evidence type="ECO:0000313" key="2">
    <source>
        <dbReference type="EMBL" id="KAK7249461.1"/>
    </source>
</evidence>
<sequence length="342" mass="35431">MVLEALAELLEMPGACGELSDDDLRVVAPRAKDNAKAPAGGARATSRDVFDGAGGDDADATRDAEREVQETCGRGLRAIAAARAATPLVRDLAGVLAPCLSPCLEPDGDWPDDLRCEAFVSAACLAVDVAAHCPPGAALPGRLRGPMLCAARPGDDVRQCGAWGLGVLAARDAGLRPEALAALAAALAAYPADGTLGSRDAASDNAPRRSSRSCPSRATPRAPRRRAPRPWTPCPSSATSRRRGAPTRRRSARSPGDAENAARPAPRADAQRRLPPPPWVRDLLARDAAPLSPTRRLRVFRRFGGDAAAAAPPRVADAAAIVDADARGGSSAPLRYPSGLVQ</sequence>
<feature type="compositionally biased region" description="Basic residues" evidence="1">
    <location>
        <begin position="240"/>
        <end position="252"/>
    </location>
</feature>
<evidence type="ECO:0000256" key="1">
    <source>
        <dbReference type="SAM" id="MobiDB-lite"/>
    </source>
</evidence>
<organism evidence="2 3">
    <name type="scientific">Aureococcus anophagefferens</name>
    <name type="common">Harmful bloom alga</name>
    <dbReference type="NCBI Taxonomy" id="44056"/>
    <lineage>
        <taxon>Eukaryota</taxon>
        <taxon>Sar</taxon>
        <taxon>Stramenopiles</taxon>
        <taxon>Ochrophyta</taxon>
        <taxon>Pelagophyceae</taxon>
        <taxon>Pelagomonadales</taxon>
        <taxon>Pelagomonadaceae</taxon>
        <taxon>Aureococcus</taxon>
    </lineage>
</organism>
<accession>A0ABR1G804</accession>
<comment type="caution">
    <text evidence="2">The sequence shown here is derived from an EMBL/GenBank/DDBJ whole genome shotgun (WGS) entry which is preliminary data.</text>
</comment>
<feature type="region of interest" description="Disordered" evidence="1">
    <location>
        <begin position="194"/>
        <end position="279"/>
    </location>
</feature>
<name>A0ABR1G804_AURAN</name>
<gene>
    <name evidence="2" type="ORF">SO694_00049111</name>
</gene>
<feature type="region of interest" description="Disordered" evidence="1">
    <location>
        <begin position="30"/>
        <end position="67"/>
    </location>
</feature>
<evidence type="ECO:0000313" key="3">
    <source>
        <dbReference type="Proteomes" id="UP001363151"/>
    </source>
</evidence>
<reference evidence="2 3" key="1">
    <citation type="submission" date="2024-03" db="EMBL/GenBank/DDBJ databases">
        <title>Aureococcus anophagefferens CCMP1851 and Kratosvirus quantuckense: Draft genome of a second virus-susceptible host strain in the model system.</title>
        <authorList>
            <person name="Chase E."/>
            <person name="Truchon A.R."/>
            <person name="Schepens W."/>
            <person name="Wilhelm S.W."/>
        </authorList>
    </citation>
    <scope>NUCLEOTIDE SEQUENCE [LARGE SCALE GENOMIC DNA]</scope>
    <source>
        <strain evidence="2 3">CCMP1851</strain>
    </source>
</reference>
<protein>
    <submittedName>
        <fullName evidence="2">Uncharacterized protein</fullName>
    </submittedName>
</protein>
<keyword evidence="3" id="KW-1185">Reference proteome</keyword>
<feature type="compositionally biased region" description="Low complexity" evidence="1">
    <location>
        <begin position="253"/>
        <end position="268"/>
    </location>
</feature>